<dbReference type="InterPro" id="IPR050200">
    <property type="entry name" value="Nuclear_hormone_rcpt_NR3"/>
</dbReference>
<dbReference type="CDD" id="cd07173">
    <property type="entry name" value="NR_DBD_AR"/>
    <property type="match status" value="1"/>
</dbReference>
<gene>
    <name evidence="11" type="ORF">ATANTOWER_012985</name>
</gene>
<evidence type="ECO:0000256" key="6">
    <source>
        <dbReference type="ARBA" id="ARBA00023163"/>
    </source>
</evidence>
<dbReference type="PROSITE" id="PS51030">
    <property type="entry name" value="NUCLEAR_REC_DBD_2"/>
    <property type="match status" value="1"/>
</dbReference>
<dbReference type="Pfam" id="PF00105">
    <property type="entry name" value="zf-C4"/>
    <property type="match status" value="1"/>
</dbReference>
<dbReference type="SMART" id="SM00399">
    <property type="entry name" value="ZnF_C4"/>
    <property type="match status" value="1"/>
</dbReference>
<dbReference type="PRINTS" id="PR00047">
    <property type="entry name" value="STROIDFINGER"/>
</dbReference>
<evidence type="ECO:0000256" key="7">
    <source>
        <dbReference type="ARBA" id="ARBA00023170"/>
    </source>
</evidence>
<keyword evidence="5" id="KW-0238">DNA-binding</keyword>
<keyword evidence="2" id="KW-0863">Zinc-finger</keyword>
<evidence type="ECO:0000256" key="2">
    <source>
        <dbReference type="ARBA" id="ARBA00022771"/>
    </source>
</evidence>
<proteinExistence type="predicted"/>
<dbReference type="InterPro" id="IPR013088">
    <property type="entry name" value="Znf_NHR/GATA"/>
</dbReference>
<feature type="domain" description="Nuclear receptor" evidence="10">
    <location>
        <begin position="384"/>
        <end position="455"/>
    </location>
</feature>
<accession>A0ABU7B9A5</accession>
<evidence type="ECO:0000259" key="10">
    <source>
        <dbReference type="PROSITE" id="PS51030"/>
    </source>
</evidence>
<evidence type="ECO:0000256" key="3">
    <source>
        <dbReference type="ARBA" id="ARBA00022833"/>
    </source>
</evidence>
<keyword evidence="3" id="KW-0862">Zinc</keyword>
<comment type="caution">
    <text evidence="11">The sequence shown here is derived from an EMBL/GenBank/DDBJ whole genome shotgun (WGS) entry which is preliminary data.</text>
</comment>
<dbReference type="InterPro" id="IPR001628">
    <property type="entry name" value="Znf_hrmn_rcpt"/>
</dbReference>
<feature type="region of interest" description="Disordered" evidence="9">
    <location>
        <begin position="256"/>
        <end position="276"/>
    </location>
</feature>
<name>A0ABU7B9A5_9TELE</name>
<dbReference type="Gene3D" id="3.30.50.10">
    <property type="entry name" value="Erythroid Transcription Factor GATA-1, subunit A"/>
    <property type="match status" value="1"/>
</dbReference>
<evidence type="ECO:0000256" key="8">
    <source>
        <dbReference type="ARBA" id="ARBA00023242"/>
    </source>
</evidence>
<dbReference type="PROSITE" id="PS00031">
    <property type="entry name" value="NUCLEAR_REC_DBD_1"/>
    <property type="match status" value="1"/>
</dbReference>
<keyword evidence="1" id="KW-0479">Metal-binding</keyword>
<evidence type="ECO:0000256" key="5">
    <source>
        <dbReference type="ARBA" id="ARBA00023125"/>
    </source>
</evidence>
<reference evidence="11 12" key="1">
    <citation type="submission" date="2021-07" db="EMBL/GenBank/DDBJ databases">
        <authorList>
            <person name="Palmer J.M."/>
        </authorList>
    </citation>
    <scope>NUCLEOTIDE SEQUENCE [LARGE SCALE GENOMIC DNA]</scope>
    <source>
        <strain evidence="11 12">AT_MEX2019</strain>
        <tissue evidence="11">Muscle</tissue>
    </source>
</reference>
<dbReference type="EMBL" id="JAHUTI010042078">
    <property type="protein sequence ID" value="MED6246114.1"/>
    <property type="molecule type" value="Genomic_DNA"/>
</dbReference>
<evidence type="ECO:0000256" key="1">
    <source>
        <dbReference type="ARBA" id="ARBA00022723"/>
    </source>
</evidence>
<evidence type="ECO:0000313" key="11">
    <source>
        <dbReference type="EMBL" id="MED6246114.1"/>
    </source>
</evidence>
<keyword evidence="12" id="KW-1185">Reference proteome</keyword>
<dbReference type="Proteomes" id="UP001345963">
    <property type="component" value="Unassembled WGS sequence"/>
</dbReference>
<evidence type="ECO:0000256" key="9">
    <source>
        <dbReference type="SAM" id="MobiDB-lite"/>
    </source>
</evidence>
<keyword evidence="4" id="KW-0805">Transcription regulation</keyword>
<evidence type="ECO:0000313" key="12">
    <source>
        <dbReference type="Proteomes" id="UP001345963"/>
    </source>
</evidence>
<feature type="non-terminal residue" evidence="11">
    <location>
        <position position="455"/>
    </location>
</feature>
<keyword evidence="7" id="KW-0675">Receptor</keyword>
<keyword evidence="8" id="KW-0539">Nucleus</keyword>
<dbReference type="SUPFAM" id="SSF57716">
    <property type="entry name" value="Glucocorticoid receptor-like (DNA-binding domain)"/>
    <property type="match status" value="1"/>
</dbReference>
<dbReference type="PANTHER" id="PTHR48092">
    <property type="entry name" value="KNIRPS-RELATED PROTEIN-RELATED"/>
    <property type="match status" value="1"/>
</dbReference>
<evidence type="ECO:0000256" key="4">
    <source>
        <dbReference type="ARBA" id="ARBA00023015"/>
    </source>
</evidence>
<sequence>MSQTSRQLSCSSVWPGVKKIKEGDPVSAISIAHTTEGSPVGFTHSRAGNGRLEESGNCARSCCSGCVNPPVRDMDARCCQTAAAPQEELLNADSRSFSACATISETARELCRAVSVSLGLTMESSDMSDVDAAIPLCGANDQISREYFYGVDAAALSCPEAQTQITYRCPGRNERPVHGQKPAVKMFKSSETPAHFHYLTSSRTSVNAQNFTPEAGDTDHLNAARAVSCPYAPDHLAQFREATDWSCRAAYNPQEGARDFGDAPESDTGGYQPEHSVKIKSEGSEGWGSFWGGGYAFNKRYNTQFWGSRQCMNAHESETICNPYEGSVVRPEQWYSGGMLRTPYPSSGEMKTQVGEWLDVVYNDTRFEASRDHMFPVEFFFPPQRMCLICSDEASGCHYGALTCGSCKVFFKRAAEGKQKYLCASKNDCTIDKLRRKNCPSCRLKKCFEAGMTLG</sequence>
<keyword evidence="6" id="KW-0804">Transcription</keyword>
<protein>
    <recommendedName>
        <fullName evidence="10">Nuclear receptor domain-containing protein</fullName>
    </recommendedName>
</protein>
<organism evidence="11 12">
    <name type="scientific">Ataeniobius toweri</name>
    <dbReference type="NCBI Taxonomy" id="208326"/>
    <lineage>
        <taxon>Eukaryota</taxon>
        <taxon>Metazoa</taxon>
        <taxon>Chordata</taxon>
        <taxon>Craniata</taxon>
        <taxon>Vertebrata</taxon>
        <taxon>Euteleostomi</taxon>
        <taxon>Actinopterygii</taxon>
        <taxon>Neopterygii</taxon>
        <taxon>Teleostei</taxon>
        <taxon>Neoteleostei</taxon>
        <taxon>Acanthomorphata</taxon>
        <taxon>Ovalentaria</taxon>
        <taxon>Atherinomorphae</taxon>
        <taxon>Cyprinodontiformes</taxon>
        <taxon>Goodeidae</taxon>
        <taxon>Ataeniobius</taxon>
    </lineage>
</organism>